<comment type="similarity">
    <text evidence="1">Belongs to the cytochrome c family. PetJ subfamily.</text>
</comment>
<dbReference type="SUPFAM" id="SSF46626">
    <property type="entry name" value="Cytochrome c"/>
    <property type="match status" value="1"/>
</dbReference>
<evidence type="ECO:0000256" key="2">
    <source>
        <dbReference type="ARBA" id="ARBA00022448"/>
    </source>
</evidence>
<keyword evidence="7" id="KW-0793">Thylakoid</keyword>
<name>A0A7S0FJF4_9STRA</name>
<dbReference type="AlphaFoldDB" id="A0A7S0FJF4"/>
<dbReference type="GO" id="GO:0020037">
    <property type="term" value="F:heme binding"/>
    <property type="evidence" value="ECO:0007669"/>
    <property type="project" value="InterPro"/>
</dbReference>
<evidence type="ECO:0000256" key="1">
    <source>
        <dbReference type="ARBA" id="ARBA00009650"/>
    </source>
</evidence>
<dbReference type="GO" id="GO:0005506">
    <property type="term" value="F:iron ion binding"/>
    <property type="evidence" value="ECO:0007669"/>
    <property type="project" value="InterPro"/>
</dbReference>
<evidence type="ECO:0000313" key="11">
    <source>
        <dbReference type="EMBL" id="CAD8363482.1"/>
    </source>
</evidence>
<keyword evidence="6 8" id="KW-0408">Iron</keyword>
<dbReference type="InterPro" id="IPR023655">
    <property type="entry name" value="Cyt_C6"/>
</dbReference>
<protein>
    <recommendedName>
        <fullName evidence="10">Cytochrome c domain-containing protein</fullName>
    </recommendedName>
</protein>
<dbReference type="EMBL" id="HBEJ01004250">
    <property type="protein sequence ID" value="CAD8363482.1"/>
    <property type="molecule type" value="Transcribed_RNA"/>
</dbReference>
<dbReference type="Pfam" id="PF00034">
    <property type="entry name" value="Cytochrom_C"/>
    <property type="match status" value="1"/>
</dbReference>
<evidence type="ECO:0000259" key="10">
    <source>
        <dbReference type="PROSITE" id="PS51007"/>
    </source>
</evidence>
<evidence type="ECO:0000256" key="4">
    <source>
        <dbReference type="ARBA" id="ARBA00022723"/>
    </source>
</evidence>
<feature type="domain" description="Cytochrome c" evidence="10">
    <location>
        <begin position="63"/>
        <end position="150"/>
    </location>
</feature>
<dbReference type="PANTHER" id="PTHR34688:SF2">
    <property type="entry name" value="CYTOCHROME C6, CHLOROPLASTIC"/>
    <property type="match status" value="1"/>
</dbReference>
<dbReference type="InterPro" id="IPR036909">
    <property type="entry name" value="Cyt_c-like_dom_sf"/>
</dbReference>
<evidence type="ECO:0000256" key="5">
    <source>
        <dbReference type="ARBA" id="ARBA00022982"/>
    </source>
</evidence>
<dbReference type="GO" id="GO:0009055">
    <property type="term" value="F:electron transfer activity"/>
    <property type="evidence" value="ECO:0007669"/>
    <property type="project" value="InterPro"/>
</dbReference>
<evidence type="ECO:0000256" key="8">
    <source>
        <dbReference type="PROSITE-ProRule" id="PRU00433"/>
    </source>
</evidence>
<proteinExistence type="inferred from homology"/>
<organism evidence="11">
    <name type="scientific">Minutocellus polymorphus</name>
    <dbReference type="NCBI Taxonomy" id="265543"/>
    <lineage>
        <taxon>Eukaryota</taxon>
        <taxon>Sar</taxon>
        <taxon>Stramenopiles</taxon>
        <taxon>Ochrophyta</taxon>
        <taxon>Bacillariophyta</taxon>
        <taxon>Mediophyceae</taxon>
        <taxon>Cymatosirophycidae</taxon>
        <taxon>Cymatosirales</taxon>
        <taxon>Cymatosiraceae</taxon>
        <taxon>Minutocellus</taxon>
    </lineage>
</organism>
<dbReference type="Gene3D" id="1.10.760.10">
    <property type="entry name" value="Cytochrome c-like domain"/>
    <property type="match status" value="1"/>
</dbReference>
<keyword evidence="5" id="KW-0249">Electron transport</keyword>
<keyword evidence="2" id="KW-0813">Transport</keyword>
<sequence>MPHIRFCLLSFAICSVAPTEAFGFGFSQLQSKAPKELPASTSAATAAAAFVSLLSFPSIASSADVVRGKEIFDNNCAGCHVGGANLVKPEKNLQREALARYVSSDLSQAEVQQWVQQSGQHKRIVFFKMPDGKMKEADWADVTTYVVDQALNDKW</sequence>
<feature type="signal peptide" evidence="9">
    <location>
        <begin position="1"/>
        <end position="21"/>
    </location>
</feature>
<evidence type="ECO:0000256" key="3">
    <source>
        <dbReference type="ARBA" id="ARBA00022617"/>
    </source>
</evidence>
<evidence type="ECO:0000256" key="9">
    <source>
        <dbReference type="SAM" id="SignalP"/>
    </source>
</evidence>
<accession>A0A7S0FJF4</accession>
<gene>
    <name evidence="11" type="ORF">MPOL1434_LOCUS2468</name>
</gene>
<keyword evidence="4 8" id="KW-0479">Metal-binding</keyword>
<evidence type="ECO:0000256" key="7">
    <source>
        <dbReference type="ARBA" id="ARBA00023078"/>
    </source>
</evidence>
<evidence type="ECO:0000256" key="6">
    <source>
        <dbReference type="ARBA" id="ARBA00023004"/>
    </source>
</evidence>
<feature type="chain" id="PRO_5030809632" description="Cytochrome c domain-containing protein" evidence="9">
    <location>
        <begin position="22"/>
        <end position="155"/>
    </location>
</feature>
<keyword evidence="9" id="KW-0732">Signal</keyword>
<dbReference type="PROSITE" id="PS51007">
    <property type="entry name" value="CYTC"/>
    <property type="match status" value="1"/>
</dbReference>
<dbReference type="PANTHER" id="PTHR34688">
    <property type="entry name" value="CYTOCHROME C6, CHLOROPLASTIC"/>
    <property type="match status" value="1"/>
</dbReference>
<dbReference type="InterPro" id="IPR009056">
    <property type="entry name" value="Cyt_c-like_dom"/>
</dbReference>
<reference evidence="11" key="1">
    <citation type="submission" date="2021-01" db="EMBL/GenBank/DDBJ databases">
        <authorList>
            <person name="Corre E."/>
            <person name="Pelletier E."/>
            <person name="Niang G."/>
            <person name="Scheremetjew M."/>
            <person name="Finn R."/>
            <person name="Kale V."/>
            <person name="Holt S."/>
            <person name="Cochrane G."/>
            <person name="Meng A."/>
            <person name="Brown T."/>
            <person name="Cohen L."/>
        </authorList>
    </citation>
    <scope>NUCLEOTIDE SEQUENCE</scope>
    <source>
        <strain evidence="11">CCMP3303</strain>
    </source>
</reference>
<keyword evidence="3 8" id="KW-0349">Heme</keyword>